<dbReference type="GO" id="GO:0005769">
    <property type="term" value="C:early endosome"/>
    <property type="evidence" value="ECO:0007669"/>
    <property type="project" value="TreeGrafter"/>
</dbReference>
<feature type="transmembrane region" description="Helical" evidence="9">
    <location>
        <begin position="214"/>
        <end position="236"/>
    </location>
</feature>
<keyword evidence="6 9" id="KW-0472">Membrane</keyword>
<feature type="transmembrane region" description="Helical" evidence="9">
    <location>
        <begin position="628"/>
        <end position="651"/>
    </location>
</feature>
<evidence type="ECO:0000256" key="8">
    <source>
        <dbReference type="PROSITE-ProRule" id="PRU00703"/>
    </source>
</evidence>
<protein>
    <recommendedName>
        <fullName evidence="9">Chloride channel protein</fullName>
    </recommendedName>
</protein>
<dbReference type="GO" id="GO:0005794">
    <property type="term" value="C:Golgi apparatus"/>
    <property type="evidence" value="ECO:0007669"/>
    <property type="project" value="TreeGrafter"/>
</dbReference>
<feature type="transmembrane region" description="Helical" evidence="9">
    <location>
        <begin position="134"/>
        <end position="152"/>
    </location>
</feature>
<evidence type="ECO:0000256" key="7">
    <source>
        <dbReference type="ARBA" id="ARBA00023214"/>
    </source>
</evidence>
<dbReference type="InterPro" id="IPR000644">
    <property type="entry name" value="CBS_dom"/>
</dbReference>
<keyword evidence="13" id="KW-1185">Reference proteome</keyword>
<dbReference type="PANTHER" id="PTHR45711">
    <property type="entry name" value="CHLORIDE CHANNEL PROTEIN"/>
    <property type="match status" value="1"/>
</dbReference>
<evidence type="ECO:0000313" key="12">
    <source>
        <dbReference type="EMBL" id="CEP15199.1"/>
    </source>
</evidence>
<evidence type="ECO:0000256" key="3">
    <source>
        <dbReference type="ARBA" id="ARBA00022692"/>
    </source>
</evidence>
<keyword evidence="8" id="KW-0129">CBS domain</keyword>
<reference evidence="12 13" key="1">
    <citation type="submission" date="2014-09" db="EMBL/GenBank/DDBJ databases">
        <authorList>
            <person name="Ellenberger Sabrina"/>
        </authorList>
    </citation>
    <scope>NUCLEOTIDE SEQUENCE [LARGE SCALE GENOMIC DNA]</scope>
    <source>
        <strain evidence="12 13">CBS 412.66</strain>
    </source>
</reference>
<dbReference type="STRING" id="35722.A0A0B7NI39"/>
<dbReference type="PANTHER" id="PTHR45711:SF6">
    <property type="entry name" value="CHLORIDE CHANNEL PROTEIN"/>
    <property type="match status" value="1"/>
</dbReference>
<dbReference type="CDD" id="cd03684">
    <property type="entry name" value="ClC_3_like"/>
    <property type="match status" value="1"/>
</dbReference>
<evidence type="ECO:0000256" key="5">
    <source>
        <dbReference type="ARBA" id="ARBA00023065"/>
    </source>
</evidence>
<dbReference type="PRINTS" id="PR00762">
    <property type="entry name" value="CLCHANNEL"/>
</dbReference>
<dbReference type="Gene3D" id="1.10.3080.10">
    <property type="entry name" value="Clc chloride channel"/>
    <property type="match status" value="1"/>
</dbReference>
<dbReference type="SUPFAM" id="SSF81340">
    <property type="entry name" value="Clc chloride channel"/>
    <property type="match status" value="1"/>
</dbReference>
<evidence type="ECO:0000259" key="11">
    <source>
        <dbReference type="PROSITE" id="PS51371"/>
    </source>
</evidence>
<evidence type="ECO:0000256" key="2">
    <source>
        <dbReference type="ARBA" id="ARBA00022448"/>
    </source>
</evidence>
<dbReference type="GO" id="GO:0005886">
    <property type="term" value="C:plasma membrane"/>
    <property type="evidence" value="ECO:0007669"/>
    <property type="project" value="TreeGrafter"/>
</dbReference>
<dbReference type="Pfam" id="PF00654">
    <property type="entry name" value="Voltage_CLC"/>
    <property type="match status" value="1"/>
</dbReference>
<proteinExistence type="inferred from homology"/>
<comment type="caution">
    <text evidence="9">Lacks conserved residue(s) required for the propagation of feature annotation.</text>
</comment>
<keyword evidence="2 9" id="KW-0813">Transport</keyword>
<evidence type="ECO:0000256" key="6">
    <source>
        <dbReference type="ARBA" id="ARBA00023136"/>
    </source>
</evidence>
<feature type="domain" description="CBS" evidence="11">
    <location>
        <begin position="858"/>
        <end position="916"/>
    </location>
</feature>
<keyword evidence="4 9" id="KW-1133">Transmembrane helix</keyword>
<dbReference type="GO" id="GO:0005247">
    <property type="term" value="F:voltage-gated chloride channel activity"/>
    <property type="evidence" value="ECO:0007669"/>
    <property type="project" value="TreeGrafter"/>
</dbReference>
<dbReference type="AlphaFoldDB" id="A0A0B7NI39"/>
<accession>A0A0B7NI39</accession>
<evidence type="ECO:0000256" key="4">
    <source>
        <dbReference type="ARBA" id="ARBA00022989"/>
    </source>
</evidence>
<dbReference type="OrthoDB" id="431497at2759"/>
<dbReference type="InterPro" id="IPR001807">
    <property type="entry name" value="ClC"/>
</dbReference>
<keyword evidence="5 9" id="KW-0406">Ion transport</keyword>
<keyword evidence="3 9" id="KW-0812">Transmembrane</keyword>
<dbReference type="Gene3D" id="3.90.1280.20">
    <property type="match status" value="1"/>
</dbReference>
<evidence type="ECO:0000256" key="10">
    <source>
        <dbReference type="SAM" id="MobiDB-lite"/>
    </source>
</evidence>
<evidence type="ECO:0000256" key="9">
    <source>
        <dbReference type="RuleBase" id="RU361221"/>
    </source>
</evidence>
<comment type="subcellular location">
    <subcellularLocation>
        <location evidence="1 9">Membrane</location>
        <topology evidence="1 9">Multi-pass membrane protein</topology>
    </subcellularLocation>
</comment>
<organism evidence="12 13">
    <name type="scientific">Parasitella parasitica</name>
    <dbReference type="NCBI Taxonomy" id="35722"/>
    <lineage>
        <taxon>Eukaryota</taxon>
        <taxon>Fungi</taxon>
        <taxon>Fungi incertae sedis</taxon>
        <taxon>Mucoromycota</taxon>
        <taxon>Mucoromycotina</taxon>
        <taxon>Mucoromycetes</taxon>
        <taxon>Mucorales</taxon>
        <taxon>Mucorineae</taxon>
        <taxon>Mucoraceae</taxon>
        <taxon>Parasitella</taxon>
    </lineage>
</organism>
<dbReference type="PROSITE" id="PS51371">
    <property type="entry name" value="CBS"/>
    <property type="match status" value="1"/>
</dbReference>
<dbReference type="InterPro" id="IPR046342">
    <property type="entry name" value="CBS_dom_sf"/>
</dbReference>
<evidence type="ECO:0000313" key="13">
    <source>
        <dbReference type="Proteomes" id="UP000054107"/>
    </source>
</evidence>
<sequence>MDNPQAPTERSSLLDRRRSSQMRNANYTEDGPAFSIPLPSPFREQEPITFPVTHNTPVTQDRHRFKWFNKRTGSYDEDRQDLVKESTGVRVWSESYSSIDWIHDRIKEGIRRRKFRDTPGLRGELLKANDASQAWILAILIGAAVAAIAWFIDVVQEWMSDLKGGYCTTNWRLNSNFCCWENQAICLVRQKKHVMLGKRGPKYLESRARLRLTIQPWPCIQFLAFLAFSLIAALMVKHTAEKVKVRIATKTQPFSKSPSMASIPYDIRSHSDQQNMTSLSNKDETMNAPRYETKNAYYCAGSGIPEVKVILGGFVIKGFLGIKTMIVKSVGMIFSTSAGLNCGKEGPFVHLACSVGNIACRLFPKFNKNESKRREILSAASAAGVAVAFGAPIGGVLFSMEEVSYYFPMKTLIRSYCCAMVAAIVLKITDPFGTGKIVLFQVSYDKEYHLFEMVPLILCGAFAVSSYSGFFGAFLTYFNIKYQHFRKNSIVGKYPVTEVLGIMLVTALVSFWNPFSRMGLSEFAYNLFSECTPTNDNGGLCARTVAEIPQLLYLLLTAMIIKMGLTMITFGCTVPGGIFLPSLIIGAITGRVIGLIMQYLTLTYPTAWPFTACAQDFSTRGECVIPGVYAIVGAAAGLAGVTRTTISLVVIMFELTYSLTYALPIMIAVMVAKWIADAMFVEGIYDLLIELKQYPYLEAKREYIHTMTIMNITEYLSTIDVDTPITISKLKQKLRIIGDMGYAEDGGFPILSDGDILEGYIATSEVSHGLDQLEATLKPTMSESELNQVPCYFNRLTKDVATHHTTTTGRENMINQDLKTPVRDLLQVDATENIESYHHQLESIISSRQSLNDFSQYIDHAPLTINQNASMTLLMDMFTKLGARYVCVTHSNGRYLGIIHKRRLLAYLKELDEEDE</sequence>
<evidence type="ECO:0000256" key="1">
    <source>
        <dbReference type="ARBA" id="ARBA00004141"/>
    </source>
</evidence>
<gene>
    <name evidence="12" type="primary">PARPA_09404.1 scaffold 36645</name>
</gene>
<feature type="transmembrane region" description="Helical" evidence="9">
    <location>
        <begin position="658"/>
        <end position="676"/>
    </location>
</feature>
<name>A0A0B7NI39_9FUNG</name>
<dbReference type="Proteomes" id="UP000054107">
    <property type="component" value="Unassembled WGS sequence"/>
</dbReference>
<dbReference type="InterPro" id="IPR014743">
    <property type="entry name" value="Cl-channel_core"/>
</dbReference>
<keyword evidence="7 9" id="KW-0868">Chloride</keyword>
<dbReference type="EMBL" id="LN732021">
    <property type="protein sequence ID" value="CEP15199.1"/>
    <property type="molecule type" value="Genomic_DNA"/>
</dbReference>
<feature type="transmembrane region" description="Helical" evidence="9">
    <location>
        <begin position="376"/>
        <end position="400"/>
    </location>
</feature>
<feature type="region of interest" description="Disordered" evidence="10">
    <location>
        <begin position="1"/>
        <end position="35"/>
    </location>
</feature>
<comment type="similarity">
    <text evidence="9">Belongs to the chloride channel (TC 2.A.49) family.</text>
</comment>
<feature type="transmembrane region" description="Helical" evidence="9">
    <location>
        <begin position="453"/>
        <end position="478"/>
    </location>
</feature>
<dbReference type="SUPFAM" id="SSF54631">
    <property type="entry name" value="CBS-domain pair"/>
    <property type="match status" value="1"/>
</dbReference>
<feature type="transmembrane region" description="Helical" evidence="9">
    <location>
        <begin position="490"/>
        <end position="512"/>
    </location>
</feature>